<feature type="chain" id="PRO_5043529827" evidence="2">
    <location>
        <begin position="25"/>
        <end position="81"/>
    </location>
</feature>
<protein>
    <submittedName>
        <fullName evidence="3">Uncharacterized protein</fullName>
    </submittedName>
</protein>
<sequence>MASFCKPITLVLILSLVLTPPLHARENDKVGYLEADDDSLQSAVSQKRCPPPSSPSNSGHGTSENNVERFLGSVPSPGIGH</sequence>
<reference evidence="3 4" key="1">
    <citation type="submission" date="2022-12" db="EMBL/GenBank/DDBJ databases">
        <title>Chromosome-scale assembly of the Ensete ventricosum genome.</title>
        <authorList>
            <person name="Dussert Y."/>
            <person name="Stocks J."/>
            <person name="Wendawek A."/>
            <person name="Woldeyes F."/>
            <person name="Nichols R.A."/>
            <person name="Borrell J.S."/>
        </authorList>
    </citation>
    <scope>NUCLEOTIDE SEQUENCE [LARGE SCALE GENOMIC DNA]</scope>
    <source>
        <strain evidence="4">cv. Maze</strain>
        <tissue evidence="3">Seeds</tissue>
    </source>
</reference>
<gene>
    <name evidence="3" type="ORF">OPV22_024004</name>
</gene>
<evidence type="ECO:0000256" key="1">
    <source>
        <dbReference type="SAM" id="MobiDB-lite"/>
    </source>
</evidence>
<accession>A0AAV8QWV4</accession>
<comment type="caution">
    <text evidence="3">The sequence shown here is derived from an EMBL/GenBank/DDBJ whole genome shotgun (WGS) entry which is preliminary data.</text>
</comment>
<dbReference type="Proteomes" id="UP001222027">
    <property type="component" value="Unassembled WGS sequence"/>
</dbReference>
<keyword evidence="2" id="KW-0732">Signal</keyword>
<dbReference type="EMBL" id="JAQQAF010000006">
    <property type="protein sequence ID" value="KAJ8480277.1"/>
    <property type="molecule type" value="Genomic_DNA"/>
</dbReference>
<name>A0AAV8QWV4_ENSVE</name>
<feature type="signal peptide" evidence="2">
    <location>
        <begin position="1"/>
        <end position="24"/>
    </location>
</feature>
<dbReference type="AlphaFoldDB" id="A0AAV8QWV4"/>
<evidence type="ECO:0000313" key="4">
    <source>
        <dbReference type="Proteomes" id="UP001222027"/>
    </source>
</evidence>
<feature type="region of interest" description="Disordered" evidence="1">
    <location>
        <begin position="36"/>
        <end position="81"/>
    </location>
</feature>
<organism evidence="3 4">
    <name type="scientific">Ensete ventricosum</name>
    <name type="common">Abyssinian banana</name>
    <name type="synonym">Musa ensete</name>
    <dbReference type="NCBI Taxonomy" id="4639"/>
    <lineage>
        <taxon>Eukaryota</taxon>
        <taxon>Viridiplantae</taxon>
        <taxon>Streptophyta</taxon>
        <taxon>Embryophyta</taxon>
        <taxon>Tracheophyta</taxon>
        <taxon>Spermatophyta</taxon>
        <taxon>Magnoliopsida</taxon>
        <taxon>Liliopsida</taxon>
        <taxon>Zingiberales</taxon>
        <taxon>Musaceae</taxon>
        <taxon>Ensete</taxon>
    </lineage>
</organism>
<proteinExistence type="predicted"/>
<evidence type="ECO:0000256" key="2">
    <source>
        <dbReference type="SAM" id="SignalP"/>
    </source>
</evidence>
<keyword evidence="4" id="KW-1185">Reference proteome</keyword>
<evidence type="ECO:0000313" key="3">
    <source>
        <dbReference type="EMBL" id="KAJ8480277.1"/>
    </source>
</evidence>